<dbReference type="EMBL" id="JBEAFC010000008">
    <property type="protein sequence ID" value="KAL1547188.1"/>
    <property type="molecule type" value="Genomic_DNA"/>
</dbReference>
<keyword evidence="3" id="KW-0677">Repeat</keyword>
<protein>
    <submittedName>
        <fullName evidence="6">Calmodulin</fullName>
    </submittedName>
</protein>
<dbReference type="Proteomes" id="UP001567538">
    <property type="component" value="Unassembled WGS sequence"/>
</dbReference>
<evidence type="ECO:0000256" key="1">
    <source>
        <dbReference type="ARBA" id="ARBA00009763"/>
    </source>
</evidence>
<feature type="domain" description="EF-hand" evidence="5">
    <location>
        <begin position="45"/>
        <end position="80"/>
    </location>
</feature>
<name>A0ABD1GVQ3_SALDI</name>
<dbReference type="PROSITE" id="PS00018">
    <property type="entry name" value="EF_HAND_1"/>
    <property type="match status" value="4"/>
</dbReference>
<organism evidence="6 7">
    <name type="scientific">Salvia divinorum</name>
    <name type="common">Maria pastora</name>
    <name type="synonym">Diviner's sage</name>
    <dbReference type="NCBI Taxonomy" id="28513"/>
    <lineage>
        <taxon>Eukaryota</taxon>
        <taxon>Viridiplantae</taxon>
        <taxon>Streptophyta</taxon>
        <taxon>Embryophyta</taxon>
        <taxon>Tracheophyta</taxon>
        <taxon>Spermatophyta</taxon>
        <taxon>Magnoliopsida</taxon>
        <taxon>eudicotyledons</taxon>
        <taxon>Gunneridae</taxon>
        <taxon>Pentapetalae</taxon>
        <taxon>asterids</taxon>
        <taxon>lamiids</taxon>
        <taxon>Lamiales</taxon>
        <taxon>Lamiaceae</taxon>
        <taxon>Nepetoideae</taxon>
        <taxon>Mentheae</taxon>
        <taxon>Salviinae</taxon>
        <taxon>Salvia</taxon>
        <taxon>Salvia subgen. Calosphace</taxon>
    </lineage>
</organism>
<dbReference type="Gene3D" id="1.10.238.10">
    <property type="entry name" value="EF-hand"/>
    <property type="match status" value="2"/>
</dbReference>
<comment type="caution">
    <text evidence="6">The sequence shown here is derived from an EMBL/GenBank/DDBJ whole genome shotgun (WGS) entry which is preliminary data.</text>
</comment>
<evidence type="ECO:0000313" key="6">
    <source>
        <dbReference type="EMBL" id="KAL1547188.1"/>
    </source>
</evidence>
<reference evidence="6 7" key="1">
    <citation type="submission" date="2024-06" db="EMBL/GenBank/DDBJ databases">
        <title>A chromosome level genome sequence of Diviner's sage (Salvia divinorum).</title>
        <authorList>
            <person name="Ford S.A."/>
            <person name="Ro D.-K."/>
            <person name="Ness R.W."/>
            <person name="Phillips M.A."/>
        </authorList>
    </citation>
    <scope>NUCLEOTIDE SEQUENCE [LARGE SCALE GENOMIC DNA]</scope>
    <source>
        <strain evidence="6">SAF-2024a</strain>
        <tissue evidence="6">Leaf</tissue>
    </source>
</reference>
<dbReference type="Pfam" id="PF13499">
    <property type="entry name" value="EF-hand_7"/>
    <property type="match status" value="2"/>
</dbReference>
<keyword evidence="2" id="KW-0488">Methylation</keyword>
<dbReference type="CDD" id="cd00051">
    <property type="entry name" value="EFh"/>
    <property type="match status" value="1"/>
</dbReference>
<dbReference type="AlphaFoldDB" id="A0ABD1GVQ3"/>
<dbReference type="FunFam" id="1.10.238.10:FF:000001">
    <property type="entry name" value="Calmodulin 1"/>
    <property type="match status" value="1"/>
</dbReference>
<dbReference type="PANTHER" id="PTHR23048">
    <property type="entry name" value="MYOSIN LIGHT CHAIN 1, 3"/>
    <property type="match status" value="1"/>
</dbReference>
<feature type="domain" description="EF-hand" evidence="5">
    <location>
        <begin position="117"/>
        <end position="152"/>
    </location>
</feature>
<dbReference type="PROSITE" id="PS50222">
    <property type="entry name" value="EF_HAND_2"/>
    <property type="match status" value="4"/>
</dbReference>
<gene>
    <name evidence="6" type="ORF">AAHA92_23694</name>
</gene>
<feature type="domain" description="EF-hand" evidence="5">
    <location>
        <begin position="8"/>
        <end position="43"/>
    </location>
</feature>
<dbReference type="SUPFAM" id="SSF47473">
    <property type="entry name" value="EF-hand"/>
    <property type="match status" value="1"/>
</dbReference>
<evidence type="ECO:0000256" key="4">
    <source>
        <dbReference type="ARBA" id="ARBA00022837"/>
    </source>
</evidence>
<evidence type="ECO:0000256" key="2">
    <source>
        <dbReference type="ARBA" id="ARBA00022481"/>
    </source>
</evidence>
<comment type="similarity">
    <text evidence="1">Belongs to the calmodulin family.</text>
</comment>
<keyword evidence="4" id="KW-0106">Calcium</keyword>
<accession>A0ABD1GVQ3</accession>
<evidence type="ECO:0000259" key="5">
    <source>
        <dbReference type="PROSITE" id="PS50222"/>
    </source>
</evidence>
<evidence type="ECO:0000256" key="3">
    <source>
        <dbReference type="ARBA" id="ARBA00022737"/>
    </source>
</evidence>
<sequence length="153" mass="17381">MTDSLTEEQIAEFREAFGLIDKNSDGVITAEELELAISSLNVQPPKKEEIREMMNEADVDQDGFIDLQEFLTIMAAKMKENVDEEAKQAFTFFDRDKDGFISSVELKDVLINLGEGVSDEEVEEMIKEVDLDRDGLVSYEEFARMMMMMASIS</sequence>
<dbReference type="InterPro" id="IPR002048">
    <property type="entry name" value="EF_hand_dom"/>
</dbReference>
<dbReference type="InterPro" id="IPR018247">
    <property type="entry name" value="EF_Hand_1_Ca_BS"/>
</dbReference>
<proteinExistence type="inferred from homology"/>
<dbReference type="PANTHER" id="PTHR23048:SF0">
    <property type="entry name" value="CALMODULIN LIKE 3"/>
    <property type="match status" value="1"/>
</dbReference>
<dbReference type="SMART" id="SM00054">
    <property type="entry name" value="EFh"/>
    <property type="match status" value="4"/>
</dbReference>
<feature type="domain" description="EF-hand" evidence="5">
    <location>
        <begin position="81"/>
        <end position="116"/>
    </location>
</feature>
<keyword evidence="7" id="KW-1185">Reference proteome</keyword>
<dbReference type="InterPro" id="IPR011992">
    <property type="entry name" value="EF-hand-dom_pair"/>
</dbReference>
<dbReference type="InterPro" id="IPR050230">
    <property type="entry name" value="CALM/Myosin/TropC-like"/>
</dbReference>
<evidence type="ECO:0000313" key="7">
    <source>
        <dbReference type="Proteomes" id="UP001567538"/>
    </source>
</evidence>